<keyword evidence="14" id="KW-0460">Magnesium</keyword>
<keyword evidence="9" id="KW-0479">Metal-binding</keyword>
<evidence type="ECO:0000256" key="7">
    <source>
        <dbReference type="ARBA" id="ARBA00022670"/>
    </source>
</evidence>
<keyword evidence="16" id="KW-0843">Virulence</keyword>
<evidence type="ECO:0000256" key="12">
    <source>
        <dbReference type="ARBA" id="ARBA00022807"/>
    </source>
</evidence>
<evidence type="ECO:0000256" key="9">
    <source>
        <dbReference type="ARBA" id="ARBA00022723"/>
    </source>
</evidence>
<dbReference type="GO" id="GO:0016740">
    <property type="term" value="F:transferase activity"/>
    <property type="evidence" value="ECO:0007669"/>
    <property type="project" value="UniProtKB-KW"/>
</dbReference>
<dbReference type="AlphaFoldDB" id="A0A0W0ZN54"/>
<evidence type="ECO:0000256" key="5">
    <source>
        <dbReference type="ARBA" id="ARBA00022525"/>
    </source>
</evidence>
<protein>
    <submittedName>
        <fullName evidence="22">Peptidase C80 family protein</fullName>
    </submittedName>
</protein>
<keyword evidence="6" id="KW-0800">Toxin</keyword>
<dbReference type="InterPro" id="IPR020974">
    <property type="entry name" value="CPD_dom"/>
</dbReference>
<proteinExistence type="predicted"/>
<evidence type="ECO:0000313" key="23">
    <source>
        <dbReference type="Proteomes" id="UP000054926"/>
    </source>
</evidence>
<dbReference type="GO" id="GO:0005576">
    <property type="term" value="C:extracellular region"/>
    <property type="evidence" value="ECO:0007669"/>
    <property type="project" value="UniProtKB-SubCell"/>
</dbReference>
<dbReference type="RefSeq" id="WP_237760407.1">
    <property type="nucleotide sequence ID" value="NZ_DAIOMV010000002.1"/>
</dbReference>
<evidence type="ECO:0000256" key="18">
    <source>
        <dbReference type="ARBA" id="ARBA00023136"/>
    </source>
</evidence>
<reference evidence="22 23" key="1">
    <citation type="submission" date="2015-11" db="EMBL/GenBank/DDBJ databases">
        <title>Genomic analysis of 38 Legionella species identifies large and diverse effector repertoires.</title>
        <authorList>
            <person name="Burstein D."/>
            <person name="Amaro F."/>
            <person name="Zusman T."/>
            <person name="Lifshitz Z."/>
            <person name="Cohen O."/>
            <person name="Gilbert J.A."/>
            <person name="Pupko T."/>
            <person name="Shuman H.A."/>
            <person name="Segal G."/>
        </authorList>
    </citation>
    <scope>NUCLEOTIDE SEQUENCE [LARGE SCALE GENOMIC DNA]</scope>
    <source>
        <strain evidence="22 23">IMVS3376</strain>
    </source>
</reference>
<evidence type="ECO:0000256" key="3">
    <source>
        <dbReference type="ARBA" id="ARBA00004613"/>
    </source>
</evidence>
<keyword evidence="13" id="KW-0068">Autocatalytic cleavage</keyword>
<comment type="cofactor">
    <cofactor evidence="1">
        <name>Mg(2+)</name>
        <dbReference type="ChEBI" id="CHEBI:18420"/>
    </cofactor>
</comment>
<evidence type="ECO:0000256" key="13">
    <source>
        <dbReference type="ARBA" id="ARBA00022813"/>
    </source>
</evidence>
<evidence type="ECO:0000256" key="16">
    <source>
        <dbReference type="ARBA" id="ARBA00023026"/>
    </source>
</evidence>
<keyword evidence="15" id="KW-1043">Host membrane</keyword>
<dbReference type="GO" id="GO:0006508">
    <property type="term" value="P:proteolysis"/>
    <property type="evidence" value="ECO:0007669"/>
    <property type="project" value="UniProtKB-KW"/>
</dbReference>
<evidence type="ECO:0000313" key="22">
    <source>
        <dbReference type="EMBL" id="KTD70436.1"/>
    </source>
</evidence>
<comment type="caution">
    <text evidence="22">The sequence shown here is derived from an EMBL/GenBank/DDBJ whole genome shotgun (WGS) entry which is preliminary data.</text>
</comment>
<comment type="subcellular location">
    <subcellularLocation>
        <location evidence="2">Host cell membrane</location>
    </subcellularLocation>
    <subcellularLocation>
        <location evidence="20">Host cytoplasm</location>
        <location evidence="20">Host cytosol</location>
    </subcellularLocation>
    <subcellularLocation>
        <location evidence="3">Secreted</location>
    </subcellularLocation>
</comment>
<evidence type="ECO:0000256" key="8">
    <source>
        <dbReference type="ARBA" id="ARBA00022679"/>
    </source>
</evidence>
<evidence type="ECO:0000256" key="11">
    <source>
        <dbReference type="ARBA" id="ARBA00022801"/>
    </source>
</evidence>
<evidence type="ECO:0000256" key="4">
    <source>
        <dbReference type="ARBA" id="ARBA00022511"/>
    </source>
</evidence>
<evidence type="ECO:0000256" key="19">
    <source>
        <dbReference type="ARBA" id="ARBA00023200"/>
    </source>
</evidence>
<sequence length="95" mass="10538">MVGHGREKKQKFSGCDVDMLVERLVEDCSLTAVKRITLIACHLGAMKEFIAALHLKLAEKGIYTEVAAYKSYLVVDSSGHRWVDLGEEDGLDART</sequence>
<keyword evidence="12" id="KW-0788">Thiol protease</keyword>
<keyword evidence="4" id="KW-1032">Host cell membrane</keyword>
<evidence type="ECO:0000256" key="17">
    <source>
        <dbReference type="ARBA" id="ARBA00023121"/>
    </source>
</evidence>
<dbReference type="Pfam" id="PF11713">
    <property type="entry name" value="Peptidase_C80"/>
    <property type="match status" value="1"/>
</dbReference>
<evidence type="ECO:0000256" key="14">
    <source>
        <dbReference type="ARBA" id="ARBA00022842"/>
    </source>
</evidence>
<evidence type="ECO:0000256" key="2">
    <source>
        <dbReference type="ARBA" id="ARBA00004165"/>
    </source>
</evidence>
<keyword evidence="18" id="KW-0472">Membrane</keyword>
<feature type="domain" description="Peptidase C80" evidence="21">
    <location>
        <begin position="1"/>
        <end position="81"/>
    </location>
</feature>
<evidence type="ECO:0000256" key="20">
    <source>
        <dbReference type="ARBA" id="ARBA00023586"/>
    </source>
</evidence>
<keyword evidence="23" id="KW-1185">Reference proteome</keyword>
<evidence type="ECO:0000256" key="10">
    <source>
        <dbReference type="ARBA" id="ARBA00022737"/>
    </source>
</evidence>
<keyword evidence="11" id="KW-0378">Hydrolase</keyword>
<evidence type="ECO:0000256" key="15">
    <source>
        <dbReference type="ARBA" id="ARBA00022870"/>
    </source>
</evidence>
<keyword evidence="10" id="KW-0677">Repeat</keyword>
<dbReference type="Proteomes" id="UP000054926">
    <property type="component" value="Unassembled WGS sequence"/>
</dbReference>
<keyword evidence="7" id="KW-0645">Protease</keyword>
<keyword evidence="8" id="KW-0808">Transferase</keyword>
<evidence type="ECO:0000256" key="1">
    <source>
        <dbReference type="ARBA" id="ARBA00001946"/>
    </source>
</evidence>
<keyword evidence="5" id="KW-0964">Secreted</keyword>
<keyword evidence="19" id="KW-1035">Host cytoplasm</keyword>
<dbReference type="GO" id="GO:0020002">
    <property type="term" value="C:host cell plasma membrane"/>
    <property type="evidence" value="ECO:0007669"/>
    <property type="project" value="UniProtKB-SubCell"/>
</dbReference>
<dbReference type="PATRIC" id="fig|947033.5.peg.625"/>
<dbReference type="Gene3D" id="3.40.50.11050">
    <property type="match status" value="1"/>
</dbReference>
<accession>A0A0W0ZN54</accession>
<dbReference type="GO" id="GO:0046872">
    <property type="term" value="F:metal ion binding"/>
    <property type="evidence" value="ECO:0007669"/>
    <property type="project" value="UniProtKB-KW"/>
</dbReference>
<evidence type="ECO:0000259" key="21">
    <source>
        <dbReference type="Pfam" id="PF11713"/>
    </source>
</evidence>
<keyword evidence="17" id="KW-0446">Lipid-binding</keyword>
<dbReference type="GO" id="GO:0090729">
    <property type="term" value="F:toxin activity"/>
    <property type="evidence" value="ECO:0007669"/>
    <property type="project" value="UniProtKB-KW"/>
</dbReference>
<dbReference type="GO" id="GO:0008289">
    <property type="term" value="F:lipid binding"/>
    <property type="evidence" value="ECO:0007669"/>
    <property type="project" value="UniProtKB-KW"/>
</dbReference>
<evidence type="ECO:0000256" key="6">
    <source>
        <dbReference type="ARBA" id="ARBA00022656"/>
    </source>
</evidence>
<dbReference type="GO" id="GO:0008234">
    <property type="term" value="F:cysteine-type peptidase activity"/>
    <property type="evidence" value="ECO:0007669"/>
    <property type="project" value="UniProtKB-KW"/>
</dbReference>
<gene>
    <name evidence="22" type="ORF">Lste_0587</name>
</gene>
<dbReference type="EMBL" id="LNYY01000009">
    <property type="protein sequence ID" value="KTD70436.1"/>
    <property type="molecule type" value="Genomic_DNA"/>
</dbReference>
<name>A0A0W0ZN54_9GAMM</name>
<organism evidence="22 23">
    <name type="scientific">Legionella steelei</name>
    <dbReference type="NCBI Taxonomy" id="947033"/>
    <lineage>
        <taxon>Bacteria</taxon>
        <taxon>Pseudomonadati</taxon>
        <taxon>Pseudomonadota</taxon>
        <taxon>Gammaproteobacteria</taxon>
        <taxon>Legionellales</taxon>
        <taxon>Legionellaceae</taxon>
        <taxon>Legionella</taxon>
    </lineage>
</organism>
<dbReference type="InterPro" id="IPR038383">
    <property type="entry name" value="CPD_dom_sf"/>
</dbReference>
<dbReference type="GO" id="GO:0044164">
    <property type="term" value="C:host cell cytosol"/>
    <property type="evidence" value="ECO:0007669"/>
    <property type="project" value="UniProtKB-SubCell"/>
</dbReference>